<keyword evidence="2" id="KW-1185">Reference proteome</keyword>
<organism evidence="1 2">
    <name type="scientific">Psilocybe cubensis</name>
    <name type="common">Psychedelic mushroom</name>
    <name type="synonym">Stropharia cubensis</name>
    <dbReference type="NCBI Taxonomy" id="181762"/>
    <lineage>
        <taxon>Eukaryota</taxon>
        <taxon>Fungi</taxon>
        <taxon>Dikarya</taxon>
        <taxon>Basidiomycota</taxon>
        <taxon>Agaricomycotina</taxon>
        <taxon>Agaricomycetes</taxon>
        <taxon>Agaricomycetidae</taxon>
        <taxon>Agaricales</taxon>
        <taxon>Agaricineae</taxon>
        <taxon>Strophariaceae</taxon>
        <taxon>Psilocybe</taxon>
    </lineage>
</organism>
<comment type="caution">
    <text evidence="1">The sequence shown here is derived from an EMBL/GenBank/DDBJ whole genome shotgun (WGS) entry which is preliminary data.</text>
</comment>
<protein>
    <submittedName>
        <fullName evidence="1">Uncharacterized protein</fullName>
    </submittedName>
</protein>
<sequence>MRNAERREERDVMGASKEAAADTMENLKERDTIGVNKKAEANTHSIEKRQERDSISANQEVVANICSTEKQEERDAIGGNKDTSVNMCNMETRENRLSSETRDEMGADKEAVTDTGNTAKRDEVVADKKAVGAFNGKKANTTGTDITGQDIKMTGDAYTSKKEDTVKTALYTILDT</sequence>
<evidence type="ECO:0000313" key="1">
    <source>
        <dbReference type="EMBL" id="KAH9475384.1"/>
    </source>
</evidence>
<proteinExistence type="predicted"/>
<evidence type="ECO:0000313" key="2">
    <source>
        <dbReference type="Proteomes" id="UP000664032"/>
    </source>
</evidence>
<dbReference type="EMBL" id="JAFIQS020000012">
    <property type="protein sequence ID" value="KAH9475384.1"/>
    <property type="molecule type" value="Genomic_DNA"/>
</dbReference>
<gene>
    <name evidence="1" type="ORF">JR316_0012495</name>
</gene>
<dbReference type="Proteomes" id="UP000664032">
    <property type="component" value="Unassembled WGS sequence"/>
</dbReference>
<reference evidence="1" key="1">
    <citation type="submission" date="2021-10" db="EMBL/GenBank/DDBJ databases">
        <title>Psilocybe cubensis genome.</title>
        <authorList>
            <person name="Mckernan K.J."/>
            <person name="Crawford S."/>
            <person name="Trippe A."/>
            <person name="Kane L.T."/>
            <person name="Mclaughlin S."/>
        </authorList>
    </citation>
    <scope>NUCLEOTIDE SEQUENCE</scope>
    <source>
        <strain evidence="1">MGC-MH-2018</strain>
    </source>
</reference>
<name>A0ACB8GJZ2_PSICU</name>
<accession>A0ACB8GJZ2</accession>